<sequence length="250" mass="27926">MALLYLTSTAYPLATFSTGYLVDLFCPEDPVSLFSNLITSLRASPSTGSRFSTVLHIYEPVSEQSFFVNSILLAQRLEELDEFPIFLRLGSPIEVLQKIPDRLNDVLHSLRGLLHPSNAGIPLSYTLPADIPMDMTVALAGVLLDYAVAYMPIPSREHVLSGVPLDFYKSTLTWPRPNADAINGDVRENQWSIMKFSCPAQLAENHPALTPTKIINRIQVMFQKRLSILDDRTLKINTEHTTKTLAHVAF</sequence>
<evidence type="ECO:0000313" key="2">
    <source>
        <dbReference type="Proteomes" id="UP001148786"/>
    </source>
</evidence>
<reference evidence="1" key="1">
    <citation type="submission" date="2022-07" db="EMBL/GenBank/DDBJ databases">
        <title>Genome Sequence of Agrocybe chaxingu.</title>
        <authorList>
            <person name="Buettner E."/>
        </authorList>
    </citation>
    <scope>NUCLEOTIDE SEQUENCE</scope>
    <source>
        <strain evidence="1">MP-N11</strain>
    </source>
</reference>
<dbReference type="AlphaFoldDB" id="A0A9W8JUF0"/>
<organism evidence="1 2">
    <name type="scientific">Agrocybe chaxingu</name>
    <dbReference type="NCBI Taxonomy" id="84603"/>
    <lineage>
        <taxon>Eukaryota</taxon>
        <taxon>Fungi</taxon>
        <taxon>Dikarya</taxon>
        <taxon>Basidiomycota</taxon>
        <taxon>Agaricomycotina</taxon>
        <taxon>Agaricomycetes</taxon>
        <taxon>Agaricomycetidae</taxon>
        <taxon>Agaricales</taxon>
        <taxon>Agaricineae</taxon>
        <taxon>Strophariaceae</taxon>
        <taxon>Agrocybe</taxon>
    </lineage>
</organism>
<dbReference type="EMBL" id="JANKHO010001215">
    <property type="protein sequence ID" value="KAJ3502891.1"/>
    <property type="molecule type" value="Genomic_DNA"/>
</dbReference>
<accession>A0A9W8JUF0</accession>
<protein>
    <submittedName>
        <fullName evidence="1">Uncharacterized protein</fullName>
    </submittedName>
</protein>
<name>A0A9W8JUF0_9AGAR</name>
<comment type="caution">
    <text evidence="1">The sequence shown here is derived from an EMBL/GenBank/DDBJ whole genome shotgun (WGS) entry which is preliminary data.</text>
</comment>
<keyword evidence="2" id="KW-1185">Reference proteome</keyword>
<dbReference type="OrthoDB" id="3267419at2759"/>
<gene>
    <name evidence="1" type="ORF">NLJ89_g8683</name>
</gene>
<evidence type="ECO:0000313" key="1">
    <source>
        <dbReference type="EMBL" id="KAJ3502891.1"/>
    </source>
</evidence>
<dbReference type="Proteomes" id="UP001148786">
    <property type="component" value="Unassembled WGS sequence"/>
</dbReference>
<proteinExistence type="predicted"/>